<dbReference type="Gene3D" id="3.30.420.240">
    <property type="match status" value="1"/>
</dbReference>
<evidence type="ECO:0008006" key="3">
    <source>
        <dbReference type="Google" id="ProtNLM"/>
    </source>
</evidence>
<dbReference type="OrthoDB" id="9775154at2"/>
<organism evidence="1 2">
    <name type="scientific">Acetatifactor muris</name>
    <dbReference type="NCBI Taxonomy" id="879566"/>
    <lineage>
        <taxon>Bacteria</taxon>
        <taxon>Bacillati</taxon>
        <taxon>Bacillota</taxon>
        <taxon>Clostridia</taxon>
        <taxon>Lachnospirales</taxon>
        <taxon>Lachnospiraceae</taxon>
        <taxon>Acetatifactor</taxon>
    </lineage>
</organism>
<dbReference type="RefSeq" id="WP_103241056.1">
    <property type="nucleotide sequence ID" value="NZ_JANJZD010000024.1"/>
</dbReference>
<proteinExistence type="predicted"/>
<dbReference type="AlphaFoldDB" id="A0A2K4ZKX4"/>
<evidence type="ECO:0000313" key="2">
    <source>
        <dbReference type="Proteomes" id="UP000236311"/>
    </source>
</evidence>
<name>A0A2K4ZKX4_9FIRM</name>
<accession>A0A2K4ZKX4</accession>
<dbReference type="Gene3D" id="3.40.50.300">
    <property type="entry name" value="P-loop containing nucleotide triphosphate hydrolases"/>
    <property type="match status" value="1"/>
</dbReference>
<dbReference type="InterPro" id="IPR027417">
    <property type="entry name" value="P-loop_NTPase"/>
</dbReference>
<protein>
    <recommendedName>
        <fullName evidence="3">Terminase-like family protein</fullName>
    </recommendedName>
</protein>
<dbReference type="SUPFAM" id="SSF52540">
    <property type="entry name" value="P-loop containing nucleoside triphosphate hydrolases"/>
    <property type="match status" value="1"/>
</dbReference>
<reference evidence="1 2" key="1">
    <citation type="submission" date="2018-01" db="EMBL/GenBank/DDBJ databases">
        <authorList>
            <person name="Gaut B.S."/>
            <person name="Morton B.R."/>
            <person name="Clegg M.T."/>
            <person name="Duvall M.R."/>
        </authorList>
    </citation>
    <scope>NUCLEOTIDE SEQUENCE [LARGE SCALE GENOMIC DNA]</scope>
    <source>
        <strain evidence="1">GP69</strain>
    </source>
</reference>
<evidence type="ECO:0000313" key="1">
    <source>
        <dbReference type="EMBL" id="SOY31046.1"/>
    </source>
</evidence>
<dbReference type="EMBL" id="OFSM01000021">
    <property type="protein sequence ID" value="SOY31046.1"/>
    <property type="molecule type" value="Genomic_DNA"/>
</dbReference>
<sequence length="492" mass="55903">MKNEKWLEEFLDESIPLWRGDPVLFMREVLLFEPDDWQIEVAYDLRDYPRVSVKSGQGVGKTGEEAALLLWFLVCFPYPRIVATAPTKQQLHDVLWSEVDKWMNNSPLLPMLLKWTKTYVYMIGYEKRWFAVARTATKPENMQGFHEDNMLFIVDEASGVADPIMEAITGTLAGANNKLLLMGNPTKTSGTFYESHTADRALYRCHTVNAEHSKRTNKENIDAMKRKYGERSNVVRVRVYGEFPEQEDDVFIPISFLEQSIKTEMSEPTARAFGKYRDGAGNLQPVDVSGVELIEIGCDVARFGDDKTCIGYRVNEVVQIYKKYNGKDTTWTASMIARLYKELKQRFRFQGQIGVKVDDGGVGGGVVDQLRNWKRSDPEVFGDMAILAVNFGVPIKHRHYADSTTYMMGVVRDLIAPYDDFGRPHVPEVILPDDSDLIGQLSCRKFEFGSNAKQKVESKQDMKDRGLSSPDEGDCILLVCLPMNYKKKGGKS</sequence>
<dbReference type="Proteomes" id="UP000236311">
    <property type="component" value="Unassembled WGS sequence"/>
</dbReference>
<gene>
    <name evidence="1" type="ORF">AMURIS_03780</name>
</gene>
<keyword evidence="2" id="KW-1185">Reference proteome</keyword>